<dbReference type="PANTHER" id="PTHR11203:SF37">
    <property type="entry name" value="INTEGRATOR COMPLEX SUBUNIT 11"/>
    <property type="match status" value="1"/>
</dbReference>
<dbReference type="SMART" id="SM01027">
    <property type="entry name" value="Beta-Casp"/>
    <property type="match status" value="1"/>
</dbReference>
<dbReference type="InterPro" id="IPR011108">
    <property type="entry name" value="RMMBL"/>
</dbReference>
<dbReference type="InterPro" id="IPR050698">
    <property type="entry name" value="MBL"/>
</dbReference>
<feature type="domain" description="Metallo-beta-lactamase" evidence="2">
    <location>
        <begin position="13"/>
        <end position="242"/>
    </location>
</feature>
<dbReference type="Gene3D" id="3.60.15.10">
    <property type="entry name" value="Ribonuclease Z/Hydroxyacylglutathione hydrolase-like"/>
    <property type="match status" value="1"/>
</dbReference>
<dbReference type="InterPro" id="IPR022712">
    <property type="entry name" value="Beta_Casp"/>
</dbReference>
<accession>A0AA48M3B1</accession>
<evidence type="ECO:0000256" key="1">
    <source>
        <dbReference type="ARBA" id="ARBA00022801"/>
    </source>
</evidence>
<dbReference type="AlphaFoldDB" id="A0AA48M3B1"/>
<dbReference type="SMART" id="SM00849">
    <property type="entry name" value="Lactamase_B"/>
    <property type="match status" value="1"/>
</dbReference>
<reference evidence="4" key="1">
    <citation type="submission" date="2023-07" db="EMBL/GenBank/DDBJ databases">
        <authorList>
            <person name="Pelsma A.J. K."/>
        </authorList>
    </citation>
    <scope>NUCLEOTIDE SEQUENCE</scope>
</reference>
<dbReference type="Pfam" id="PF10996">
    <property type="entry name" value="Beta-Casp"/>
    <property type="match status" value="1"/>
</dbReference>
<dbReference type="Pfam" id="PF07521">
    <property type="entry name" value="RMMBL"/>
    <property type="match status" value="1"/>
</dbReference>
<organism evidence="4">
    <name type="scientific">freshwater sediment metagenome</name>
    <dbReference type="NCBI Taxonomy" id="556182"/>
    <lineage>
        <taxon>unclassified sequences</taxon>
        <taxon>metagenomes</taxon>
        <taxon>ecological metagenomes</taxon>
    </lineage>
</organism>
<dbReference type="Gene3D" id="3.40.50.10890">
    <property type="match status" value="1"/>
</dbReference>
<dbReference type="GO" id="GO:0004521">
    <property type="term" value="F:RNA endonuclease activity"/>
    <property type="evidence" value="ECO:0007669"/>
    <property type="project" value="TreeGrafter"/>
</dbReference>
<name>A0AA48M3B1_9ZZZZ</name>
<gene>
    <name evidence="4" type="ORF">AMST5_02724</name>
</gene>
<dbReference type="CDD" id="cd16295">
    <property type="entry name" value="TTHA0252-CPSF-like_MBL-fold"/>
    <property type="match status" value="1"/>
</dbReference>
<evidence type="ECO:0000259" key="2">
    <source>
        <dbReference type="SMART" id="SM00849"/>
    </source>
</evidence>
<dbReference type="EMBL" id="OY288114">
    <property type="protein sequence ID" value="CAJ0875768.1"/>
    <property type="molecule type" value="Genomic_DNA"/>
</dbReference>
<evidence type="ECO:0000313" key="4">
    <source>
        <dbReference type="EMBL" id="CAJ0875768.1"/>
    </source>
</evidence>
<dbReference type="PANTHER" id="PTHR11203">
    <property type="entry name" value="CLEAVAGE AND POLYADENYLATION SPECIFICITY FACTOR FAMILY MEMBER"/>
    <property type="match status" value="1"/>
</dbReference>
<dbReference type="InterPro" id="IPR036866">
    <property type="entry name" value="RibonucZ/Hydroxyglut_hydro"/>
</dbReference>
<dbReference type="InterPro" id="IPR001279">
    <property type="entry name" value="Metallo-B-lactamas"/>
</dbReference>
<sequence length="452" mass="49941">MNLHFFGAAGTVTGSRYLLESRGVRFLVDCGLFQGLKNLRLRNWAPFPVKPKSIAAVLLTHAHLDHSGYLPALARDGFDGPVYCSKATRELCKILLADAAHLQEQDADYANRRGFSKHHPALPLYDTQDVRRVLRACASLSLGESHDLREGPTARLRRAGHILGAATIELSWKGRRIVFSGDLGRYDDPLTVDPDPVHAADYLVVESTYGDRLHERGDPQDALGKIVERTIARGGTVIVPAFAVGRAQMLLYYLERLKSAGRLVDVPIYLNSPMAAEASDLFLRHSDDQKLSDEERRRACAVARYVDSVDESKALNEDATPKVIISASGMATGGRVLHHLRKYAPDPRNTILFSGFQAAGTRGASMVAGAETIKMHGEYVPVRAEVENLTMLSAHADADGIMRWLRNFTQPPRMTFVTHGEPTAADTLRRRIKDELGWRAATPEQMECVKLT</sequence>
<protein>
    <recommendedName>
        <fullName evidence="5">Beta-Casp domain-containing protein</fullName>
    </recommendedName>
</protein>
<proteinExistence type="predicted"/>
<dbReference type="GO" id="GO:0016787">
    <property type="term" value="F:hydrolase activity"/>
    <property type="evidence" value="ECO:0007669"/>
    <property type="project" value="UniProtKB-KW"/>
</dbReference>
<feature type="domain" description="Beta-Casp" evidence="3">
    <location>
        <begin position="247"/>
        <end position="366"/>
    </location>
</feature>
<evidence type="ECO:0008006" key="5">
    <source>
        <dbReference type="Google" id="ProtNLM"/>
    </source>
</evidence>
<dbReference type="SUPFAM" id="SSF56281">
    <property type="entry name" value="Metallo-hydrolase/oxidoreductase"/>
    <property type="match status" value="1"/>
</dbReference>
<keyword evidence="1" id="KW-0378">Hydrolase</keyword>
<dbReference type="Pfam" id="PF00753">
    <property type="entry name" value="Lactamase_B"/>
    <property type="match status" value="1"/>
</dbReference>
<evidence type="ECO:0000259" key="3">
    <source>
        <dbReference type="SMART" id="SM01027"/>
    </source>
</evidence>